<gene>
    <name evidence="2" type="ORF">I302_08276</name>
    <name evidence="3" type="ORF">I302_109130</name>
</gene>
<accession>A0A1B9FV36</accession>
<dbReference type="AlphaFoldDB" id="A0A1B9FV36"/>
<dbReference type="RefSeq" id="XP_019043695.1">
    <property type="nucleotide sequence ID" value="XM_019194859.1"/>
</dbReference>
<keyword evidence="4" id="KW-1185">Reference proteome</keyword>
<feature type="compositionally biased region" description="Acidic residues" evidence="1">
    <location>
        <begin position="28"/>
        <end position="43"/>
    </location>
</feature>
<feature type="compositionally biased region" description="Basic and acidic residues" evidence="1">
    <location>
        <begin position="126"/>
        <end position="136"/>
    </location>
</feature>
<dbReference type="EMBL" id="CP144548">
    <property type="protein sequence ID" value="WVW87073.1"/>
    <property type="molecule type" value="Genomic_DNA"/>
</dbReference>
<dbReference type="GeneID" id="30212675"/>
<reference evidence="3" key="4">
    <citation type="submission" date="2024-02" db="EMBL/GenBank/DDBJ databases">
        <title>Comparative genomics of Cryptococcus and Kwoniella reveals pathogenesis evolution and contrasting modes of karyotype evolution via chromosome fusion or intercentromeric recombination.</title>
        <authorList>
            <person name="Coelho M.A."/>
            <person name="David-Palma M."/>
            <person name="Shea T."/>
            <person name="Bowers K."/>
            <person name="McGinley-Smith S."/>
            <person name="Mohammad A.W."/>
            <person name="Gnirke A."/>
            <person name="Yurkov A.M."/>
            <person name="Nowrousian M."/>
            <person name="Sun S."/>
            <person name="Cuomo C.A."/>
            <person name="Heitman J."/>
        </authorList>
    </citation>
    <scope>NUCLEOTIDE SEQUENCE</scope>
    <source>
        <strain evidence="3">CBS 10118</strain>
    </source>
</reference>
<feature type="compositionally biased region" description="Polar residues" evidence="1">
    <location>
        <begin position="7"/>
        <end position="22"/>
    </location>
</feature>
<dbReference type="EMBL" id="KI894025">
    <property type="protein sequence ID" value="OCF22625.1"/>
    <property type="molecule type" value="Genomic_DNA"/>
</dbReference>
<evidence type="ECO:0000256" key="1">
    <source>
        <dbReference type="SAM" id="MobiDB-lite"/>
    </source>
</evidence>
<feature type="region of interest" description="Disordered" evidence="1">
    <location>
        <begin position="1"/>
        <end position="50"/>
    </location>
</feature>
<proteinExistence type="predicted"/>
<evidence type="ECO:0000313" key="4">
    <source>
        <dbReference type="Proteomes" id="UP000092730"/>
    </source>
</evidence>
<dbReference type="KEGG" id="kbi:30212675"/>
<evidence type="ECO:0000313" key="2">
    <source>
        <dbReference type="EMBL" id="OCF22625.1"/>
    </source>
</evidence>
<sequence length="206" mass="23134">MSECTDTRSAQSETEPPTTGDSRQSEAPLDEEEQSESEFEDDWNQVKSPKCSGEVSLNGLVTVKDLIPGLPTMNLRHSATSLTNGLRSTYRTGRNQYTNGRDLWEKTRKTPRCTMQVARSSYGVSDEDKTKMSKDEPEYEFPHVPPPRLGEKERPLPCDQPACGWHSETCENNPSCEFSLCETHACMSCKAYGKPVDYSFETETTT</sequence>
<protein>
    <submittedName>
        <fullName evidence="2">Uncharacterized protein</fullName>
    </submittedName>
</protein>
<dbReference type="VEuPathDB" id="FungiDB:I302_08276"/>
<organism evidence="2">
    <name type="scientific">Kwoniella bestiolae CBS 10118</name>
    <dbReference type="NCBI Taxonomy" id="1296100"/>
    <lineage>
        <taxon>Eukaryota</taxon>
        <taxon>Fungi</taxon>
        <taxon>Dikarya</taxon>
        <taxon>Basidiomycota</taxon>
        <taxon>Agaricomycotina</taxon>
        <taxon>Tremellomycetes</taxon>
        <taxon>Tremellales</taxon>
        <taxon>Cryptococcaceae</taxon>
        <taxon>Kwoniella</taxon>
    </lineage>
</organism>
<reference evidence="2" key="1">
    <citation type="submission" date="2013-07" db="EMBL/GenBank/DDBJ databases">
        <title>The Genome Sequence of Cryptococcus bestiolae CBS10118.</title>
        <authorList>
            <consortium name="The Broad Institute Genome Sequencing Platform"/>
            <person name="Cuomo C."/>
            <person name="Litvintseva A."/>
            <person name="Chen Y."/>
            <person name="Heitman J."/>
            <person name="Sun S."/>
            <person name="Springer D."/>
            <person name="Dromer F."/>
            <person name="Young S.K."/>
            <person name="Zeng Q."/>
            <person name="Gargeya S."/>
            <person name="Fitzgerald M."/>
            <person name="Abouelleil A."/>
            <person name="Alvarado L."/>
            <person name="Berlin A.M."/>
            <person name="Chapman S.B."/>
            <person name="Dewar J."/>
            <person name="Goldberg J."/>
            <person name="Griggs A."/>
            <person name="Gujja S."/>
            <person name="Hansen M."/>
            <person name="Howarth C."/>
            <person name="Imamovic A."/>
            <person name="Larimer J."/>
            <person name="McCowan C."/>
            <person name="Murphy C."/>
            <person name="Pearson M."/>
            <person name="Priest M."/>
            <person name="Roberts A."/>
            <person name="Saif S."/>
            <person name="Shea T."/>
            <person name="Sykes S."/>
            <person name="Wortman J."/>
            <person name="Nusbaum C."/>
            <person name="Birren B."/>
        </authorList>
    </citation>
    <scope>NUCLEOTIDE SEQUENCE [LARGE SCALE GENOMIC DNA]</scope>
    <source>
        <strain evidence="2">CBS 10118</strain>
    </source>
</reference>
<evidence type="ECO:0000313" key="3">
    <source>
        <dbReference type="EMBL" id="WVW87073.1"/>
    </source>
</evidence>
<dbReference type="Proteomes" id="UP000092730">
    <property type="component" value="Chromosome 8"/>
</dbReference>
<name>A0A1B9FV36_9TREE</name>
<feature type="region of interest" description="Disordered" evidence="1">
    <location>
        <begin position="119"/>
        <end position="152"/>
    </location>
</feature>
<reference evidence="2" key="3">
    <citation type="submission" date="2014-01" db="EMBL/GenBank/DDBJ databases">
        <title>Evolution of pathogenesis and genome organization in the Tremellales.</title>
        <authorList>
            <person name="Cuomo C."/>
            <person name="Litvintseva A."/>
            <person name="Heitman J."/>
            <person name="Chen Y."/>
            <person name="Sun S."/>
            <person name="Springer D."/>
            <person name="Dromer F."/>
            <person name="Young S."/>
            <person name="Zeng Q."/>
            <person name="Chapman S."/>
            <person name="Gujja S."/>
            <person name="Saif S."/>
            <person name="Birren B."/>
        </authorList>
    </citation>
    <scope>NUCLEOTIDE SEQUENCE</scope>
    <source>
        <strain evidence="2">CBS 10118</strain>
    </source>
</reference>
<reference evidence="3" key="2">
    <citation type="submission" date="2013-07" db="EMBL/GenBank/DDBJ databases">
        <authorList>
            <consortium name="The Broad Institute Genome Sequencing Platform"/>
            <person name="Cuomo C."/>
            <person name="Litvintseva A."/>
            <person name="Chen Y."/>
            <person name="Heitman J."/>
            <person name="Sun S."/>
            <person name="Springer D."/>
            <person name="Dromer F."/>
            <person name="Young S.K."/>
            <person name="Zeng Q."/>
            <person name="Gargeya S."/>
            <person name="Fitzgerald M."/>
            <person name="Abouelleil A."/>
            <person name="Alvarado L."/>
            <person name="Berlin A.M."/>
            <person name="Chapman S.B."/>
            <person name="Dewar J."/>
            <person name="Goldberg J."/>
            <person name="Griggs A."/>
            <person name="Gujja S."/>
            <person name="Hansen M."/>
            <person name="Howarth C."/>
            <person name="Imamovic A."/>
            <person name="Larimer J."/>
            <person name="McCowan C."/>
            <person name="Murphy C."/>
            <person name="Pearson M."/>
            <person name="Priest M."/>
            <person name="Roberts A."/>
            <person name="Saif S."/>
            <person name="Shea T."/>
            <person name="Sykes S."/>
            <person name="Wortman J."/>
            <person name="Nusbaum C."/>
            <person name="Birren B."/>
        </authorList>
    </citation>
    <scope>NUCLEOTIDE SEQUENCE</scope>
    <source>
        <strain evidence="3">CBS 10118</strain>
    </source>
</reference>